<keyword evidence="2" id="KW-1185">Reference proteome</keyword>
<gene>
    <name evidence="1" type="ORF">CQ13_35720</name>
</gene>
<evidence type="ECO:0000313" key="2">
    <source>
        <dbReference type="Proteomes" id="UP000052023"/>
    </source>
</evidence>
<name>A0A0R3MBV0_9BRAD</name>
<accession>A0A0R3MBV0</accession>
<sequence length="111" mass="12576">MRAEILEAIENIPRDEQAALVATRMVAFSGPARGQHRSHRPDIRLRAFRSTRTRSSAVAFQRQLILSPDARCCKADVPAASNHFRKWPRLCEKALFAVIRAIRFPAILRGI</sequence>
<dbReference type="EMBL" id="LLYA01000204">
    <property type="protein sequence ID" value="KRR17796.1"/>
    <property type="molecule type" value="Genomic_DNA"/>
</dbReference>
<reference evidence="1 2" key="1">
    <citation type="submission" date="2014-03" db="EMBL/GenBank/DDBJ databases">
        <title>Bradyrhizobium valentinum sp. nov., isolated from effective nodules of Lupinus mariae-josephae, a lupine endemic of basic-lime soils in Eastern Spain.</title>
        <authorList>
            <person name="Duran D."/>
            <person name="Rey L."/>
            <person name="Navarro A."/>
            <person name="Busquets A."/>
            <person name="Imperial J."/>
            <person name="Ruiz-Argueso T."/>
        </authorList>
    </citation>
    <scope>NUCLEOTIDE SEQUENCE [LARGE SCALE GENOMIC DNA]</scope>
    <source>
        <strain evidence="1 2">Ro19</strain>
    </source>
</reference>
<evidence type="ECO:0000313" key="1">
    <source>
        <dbReference type="EMBL" id="KRR17796.1"/>
    </source>
</evidence>
<dbReference type="Proteomes" id="UP000052023">
    <property type="component" value="Unassembled WGS sequence"/>
</dbReference>
<organism evidence="1 2">
    <name type="scientific">Bradyrhizobium retamae</name>
    <dbReference type="NCBI Taxonomy" id="1300035"/>
    <lineage>
        <taxon>Bacteria</taxon>
        <taxon>Pseudomonadati</taxon>
        <taxon>Pseudomonadota</taxon>
        <taxon>Alphaproteobacteria</taxon>
        <taxon>Hyphomicrobiales</taxon>
        <taxon>Nitrobacteraceae</taxon>
        <taxon>Bradyrhizobium</taxon>
    </lineage>
</organism>
<dbReference type="AlphaFoldDB" id="A0A0R3MBV0"/>
<proteinExistence type="predicted"/>
<protein>
    <submittedName>
        <fullName evidence="1">Uncharacterized protein</fullName>
    </submittedName>
</protein>
<comment type="caution">
    <text evidence="1">The sequence shown here is derived from an EMBL/GenBank/DDBJ whole genome shotgun (WGS) entry which is preliminary data.</text>
</comment>